<evidence type="ECO:0000313" key="2">
    <source>
        <dbReference type="EMBL" id="KAF2423202.1"/>
    </source>
</evidence>
<accession>A0A9P4NIS6</accession>
<dbReference type="AlphaFoldDB" id="A0A9P4NIS6"/>
<feature type="region of interest" description="Disordered" evidence="1">
    <location>
        <begin position="184"/>
        <end position="208"/>
    </location>
</feature>
<reference evidence="2" key="1">
    <citation type="journal article" date="2020" name="Stud. Mycol.">
        <title>101 Dothideomycetes genomes: a test case for predicting lifestyles and emergence of pathogens.</title>
        <authorList>
            <person name="Haridas S."/>
            <person name="Albert R."/>
            <person name="Binder M."/>
            <person name="Bloem J."/>
            <person name="Labutti K."/>
            <person name="Salamov A."/>
            <person name="Andreopoulos B."/>
            <person name="Baker S."/>
            <person name="Barry K."/>
            <person name="Bills G."/>
            <person name="Bluhm B."/>
            <person name="Cannon C."/>
            <person name="Castanera R."/>
            <person name="Culley D."/>
            <person name="Daum C."/>
            <person name="Ezra D."/>
            <person name="Gonzalez J."/>
            <person name="Henrissat B."/>
            <person name="Kuo A."/>
            <person name="Liang C."/>
            <person name="Lipzen A."/>
            <person name="Lutzoni F."/>
            <person name="Magnuson J."/>
            <person name="Mondo S."/>
            <person name="Nolan M."/>
            <person name="Ohm R."/>
            <person name="Pangilinan J."/>
            <person name="Park H.-J."/>
            <person name="Ramirez L."/>
            <person name="Alfaro M."/>
            <person name="Sun H."/>
            <person name="Tritt A."/>
            <person name="Yoshinaga Y."/>
            <person name="Zwiers L.-H."/>
            <person name="Turgeon B."/>
            <person name="Goodwin S."/>
            <person name="Spatafora J."/>
            <person name="Crous P."/>
            <person name="Grigoriev I."/>
        </authorList>
    </citation>
    <scope>NUCLEOTIDE SEQUENCE</scope>
    <source>
        <strain evidence="2">CBS 130266</strain>
    </source>
</reference>
<sequence>MTSRPSLIPRQPTKWAMVRRKKKLLEILSEDRTGIRIKKEYQLEEEEYSRAVASLNETTQGLQRFLSYEKIPPDMLDDFIATSTIIGLGLIIKERAEHQDQLEETIVAREAQIADLEERRTTTTAGCEHSTAQRNKQSSNITSTTTRNVGPEQTQLLTDSSRSSGRLLQLAEAYSEQTITSTFNEKEVETPEVHSSMSASSPKLGPTEKIANGTLAVEEARSRNEEHHDTAGLSTRTRSRNLRSNFTMDTRLKRSADVETTPAAKRNKLNIARNRDKAVGNEKPVEDEIHESALEQTVEYLQPHVHLERIRPTLPWNSSQLQSPED</sequence>
<feature type="compositionally biased region" description="Polar residues" evidence="1">
    <location>
        <begin position="122"/>
        <end position="163"/>
    </location>
</feature>
<keyword evidence="3" id="KW-1185">Reference proteome</keyword>
<evidence type="ECO:0000313" key="3">
    <source>
        <dbReference type="Proteomes" id="UP000800235"/>
    </source>
</evidence>
<gene>
    <name evidence="2" type="ORF">EJ08DRAFT_701327</name>
</gene>
<protein>
    <submittedName>
        <fullName evidence="2">Uncharacterized protein</fullName>
    </submittedName>
</protein>
<proteinExistence type="predicted"/>
<evidence type="ECO:0000256" key="1">
    <source>
        <dbReference type="SAM" id="MobiDB-lite"/>
    </source>
</evidence>
<name>A0A9P4NIS6_9PEZI</name>
<organism evidence="2 3">
    <name type="scientific">Tothia fuscella</name>
    <dbReference type="NCBI Taxonomy" id="1048955"/>
    <lineage>
        <taxon>Eukaryota</taxon>
        <taxon>Fungi</taxon>
        <taxon>Dikarya</taxon>
        <taxon>Ascomycota</taxon>
        <taxon>Pezizomycotina</taxon>
        <taxon>Dothideomycetes</taxon>
        <taxon>Pleosporomycetidae</taxon>
        <taxon>Venturiales</taxon>
        <taxon>Cylindrosympodiaceae</taxon>
        <taxon>Tothia</taxon>
    </lineage>
</organism>
<dbReference type="Proteomes" id="UP000800235">
    <property type="component" value="Unassembled WGS sequence"/>
</dbReference>
<comment type="caution">
    <text evidence="2">The sequence shown here is derived from an EMBL/GenBank/DDBJ whole genome shotgun (WGS) entry which is preliminary data.</text>
</comment>
<dbReference type="EMBL" id="MU007084">
    <property type="protein sequence ID" value="KAF2423202.1"/>
    <property type="molecule type" value="Genomic_DNA"/>
</dbReference>
<feature type="region of interest" description="Disordered" evidence="1">
    <location>
        <begin position="120"/>
        <end position="163"/>
    </location>
</feature>